<dbReference type="PANTHER" id="PTHR39339">
    <property type="entry name" value="SLR1444 PROTEIN"/>
    <property type="match status" value="1"/>
</dbReference>
<dbReference type="Gene3D" id="1.40.20.10">
    <property type="entry name" value="CHAD domain"/>
    <property type="match status" value="1"/>
</dbReference>
<evidence type="ECO:0000256" key="1">
    <source>
        <dbReference type="SAM" id="MobiDB-lite"/>
    </source>
</evidence>
<dbReference type="InterPro" id="IPR007899">
    <property type="entry name" value="CHAD_dom"/>
</dbReference>
<evidence type="ECO:0000259" key="2">
    <source>
        <dbReference type="Pfam" id="PF05235"/>
    </source>
</evidence>
<evidence type="ECO:0000313" key="3">
    <source>
        <dbReference type="EMBL" id="CAA9479312.1"/>
    </source>
</evidence>
<feature type="domain" description="CHAD" evidence="2">
    <location>
        <begin position="12"/>
        <end position="94"/>
    </location>
</feature>
<protein>
    <recommendedName>
        <fullName evidence="2">CHAD domain-containing protein</fullName>
    </recommendedName>
</protein>
<dbReference type="AlphaFoldDB" id="A0A6J4RX49"/>
<dbReference type="Pfam" id="PF05235">
    <property type="entry name" value="CHAD"/>
    <property type="match status" value="1"/>
</dbReference>
<feature type="region of interest" description="Disordered" evidence="1">
    <location>
        <begin position="180"/>
        <end position="207"/>
    </location>
</feature>
<organism evidence="3">
    <name type="scientific">uncultured Solirubrobacteraceae bacterium</name>
    <dbReference type="NCBI Taxonomy" id="1162706"/>
    <lineage>
        <taxon>Bacteria</taxon>
        <taxon>Bacillati</taxon>
        <taxon>Actinomycetota</taxon>
        <taxon>Thermoleophilia</taxon>
        <taxon>Solirubrobacterales</taxon>
        <taxon>Solirubrobacteraceae</taxon>
        <taxon>environmental samples</taxon>
    </lineage>
</organism>
<accession>A0A6J4RX49</accession>
<name>A0A6J4RX49_9ACTN</name>
<dbReference type="InterPro" id="IPR038186">
    <property type="entry name" value="CHAD_dom_sf"/>
</dbReference>
<dbReference type="PANTHER" id="PTHR39339:SF1">
    <property type="entry name" value="CHAD DOMAIN-CONTAINING PROTEIN"/>
    <property type="match status" value="1"/>
</dbReference>
<proteinExistence type="predicted"/>
<reference evidence="3" key="1">
    <citation type="submission" date="2020-02" db="EMBL/GenBank/DDBJ databases">
        <authorList>
            <person name="Meier V. D."/>
        </authorList>
    </citation>
    <scope>NUCLEOTIDE SEQUENCE</scope>
    <source>
        <strain evidence="3">AVDCRST_MAG53</strain>
    </source>
</reference>
<gene>
    <name evidence="3" type="ORF">AVDCRST_MAG53-481</name>
</gene>
<dbReference type="EMBL" id="CADCVR010000020">
    <property type="protein sequence ID" value="CAA9479312.1"/>
    <property type="molecule type" value="Genomic_DNA"/>
</dbReference>
<sequence>MKARKVKALDPDGPLGDQLERIVRVRTAELFAFMPRAGEPDEVAHLHDMRIAAKRLRYILEIAEESFGPYAATASKRTKELQDLLGEIHDCDVTLPRVLALTGRARAEDVETARTKAGAAKDLEPKLASGGPNAQAYRGLAALATYYRARRELLFDRFLVFWEALQREGFRARLEYAAAERPGGPEPSADGNGRAGEPGLRSALSTP</sequence>